<organism evidence="8 9">
    <name type="scientific">Paraphaeosphaeria minitans</name>
    <dbReference type="NCBI Taxonomy" id="565426"/>
    <lineage>
        <taxon>Eukaryota</taxon>
        <taxon>Fungi</taxon>
        <taxon>Dikarya</taxon>
        <taxon>Ascomycota</taxon>
        <taxon>Pezizomycotina</taxon>
        <taxon>Dothideomycetes</taxon>
        <taxon>Pleosporomycetidae</taxon>
        <taxon>Pleosporales</taxon>
        <taxon>Massarineae</taxon>
        <taxon>Didymosphaeriaceae</taxon>
        <taxon>Paraphaeosphaeria</taxon>
    </lineage>
</organism>
<proteinExistence type="predicted"/>
<dbReference type="OrthoDB" id="2849215at2759"/>
<evidence type="ECO:0000256" key="4">
    <source>
        <dbReference type="ARBA" id="ARBA00022692"/>
    </source>
</evidence>
<evidence type="ECO:0000313" key="8">
    <source>
        <dbReference type="EMBL" id="KAF9733848.1"/>
    </source>
</evidence>
<dbReference type="EMBL" id="WJXW01000008">
    <property type="protein sequence ID" value="KAF9733848.1"/>
    <property type="molecule type" value="Genomic_DNA"/>
</dbReference>
<keyword evidence="4" id="KW-0812">Transmembrane</keyword>
<keyword evidence="7" id="KW-0325">Glycoprotein</keyword>
<keyword evidence="5" id="KW-1133">Transmembrane helix</keyword>
<dbReference type="Proteomes" id="UP000756921">
    <property type="component" value="Unassembled WGS sequence"/>
</dbReference>
<dbReference type="InterPro" id="IPR029044">
    <property type="entry name" value="Nucleotide-diphossugar_trans"/>
</dbReference>
<dbReference type="PANTHER" id="PTHR47844">
    <property type="entry name" value="SYNTHASE CPS1, PUTATIVE (AFU_ORTHOLOGUE AFUA_7G02500)-RELATED"/>
    <property type="match status" value="1"/>
</dbReference>
<dbReference type="GO" id="GO:0016757">
    <property type="term" value="F:glycosyltransferase activity"/>
    <property type="evidence" value="ECO:0007669"/>
    <property type="project" value="UniProtKB-KW"/>
</dbReference>
<evidence type="ECO:0000256" key="1">
    <source>
        <dbReference type="ARBA" id="ARBA00004370"/>
    </source>
</evidence>
<gene>
    <name evidence="8" type="ORF">PMIN01_08191</name>
</gene>
<dbReference type="SUPFAM" id="SSF53448">
    <property type="entry name" value="Nucleotide-diphospho-sugar transferases"/>
    <property type="match status" value="1"/>
</dbReference>
<dbReference type="AlphaFoldDB" id="A0A9P6GEI9"/>
<keyword evidence="9" id="KW-1185">Reference proteome</keyword>
<evidence type="ECO:0000256" key="2">
    <source>
        <dbReference type="ARBA" id="ARBA00022676"/>
    </source>
</evidence>
<name>A0A9P6GEI9_9PLEO</name>
<dbReference type="PANTHER" id="PTHR47844:SF1">
    <property type="entry name" value="EXOSTOSIN-LIKE 2"/>
    <property type="match status" value="1"/>
</dbReference>
<protein>
    <submittedName>
        <fullName evidence="8">Polysaccharide synthase</fullName>
    </submittedName>
</protein>
<evidence type="ECO:0000256" key="3">
    <source>
        <dbReference type="ARBA" id="ARBA00022679"/>
    </source>
</evidence>
<dbReference type="GO" id="GO:0016020">
    <property type="term" value="C:membrane"/>
    <property type="evidence" value="ECO:0007669"/>
    <property type="project" value="UniProtKB-SubCell"/>
</dbReference>
<comment type="subcellular location">
    <subcellularLocation>
        <location evidence="1">Membrane</location>
    </subcellularLocation>
</comment>
<evidence type="ECO:0000256" key="5">
    <source>
        <dbReference type="ARBA" id="ARBA00022989"/>
    </source>
</evidence>
<keyword evidence="3" id="KW-0808">Transferase</keyword>
<evidence type="ECO:0000256" key="7">
    <source>
        <dbReference type="ARBA" id="ARBA00023180"/>
    </source>
</evidence>
<evidence type="ECO:0000313" key="9">
    <source>
        <dbReference type="Proteomes" id="UP000756921"/>
    </source>
</evidence>
<reference evidence="8" key="1">
    <citation type="journal article" date="2020" name="Mol. Plant Microbe Interact.">
        <title>Genome Sequence of the Biocontrol Agent Coniothyrium minitans strain Conio (IMI 134523).</title>
        <authorList>
            <person name="Patel D."/>
            <person name="Shittu T.A."/>
            <person name="Baroncelli R."/>
            <person name="Muthumeenakshi S."/>
            <person name="Osborne T.H."/>
            <person name="Janganan T.K."/>
            <person name="Sreenivasaprasad S."/>
        </authorList>
    </citation>
    <scope>NUCLEOTIDE SEQUENCE</scope>
    <source>
        <strain evidence="8">Conio</strain>
    </source>
</reference>
<evidence type="ECO:0000256" key="6">
    <source>
        <dbReference type="ARBA" id="ARBA00023136"/>
    </source>
</evidence>
<keyword evidence="2" id="KW-0328">Glycosyltransferase</keyword>
<keyword evidence="6" id="KW-0472">Membrane</keyword>
<dbReference type="Pfam" id="PF13641">
    <property type="entry name" value="Glyco_tranf_2_3"/>
    <property type="match status" value="1"/>
</dbReference>
<sequence length="168" mass="19583">MSLLLLSPPRSARLGLSSEFGRVFASRFSGGSPWNFLREYVWEYLGACYIERRNFEITATSNIDGGMSCLSGRTAAFWTKILQNEPFITGYCNEMWRGKILNPDDDNFITRWLVSRGWRIAIQSAEKAVVQTTLERNSKFLYQCLRWARSNWRSNFTSTICERHVWRS</sequence>
<accession>A0A9P6GEI9</accession>
<comment type="caution">
    <text evidence="8">The sequence shown here is derived from an EMBL/GenBank/DDBJ whole genome shotgun (WGS) entry which is preliminary data.</text>
</comment>
<dbReference type="InterPro" id="IPR052427">
    <property type="entry name" value="Glycosyltrans_GT2/GT47"/>
</dbReference>